<feature type="transmembrane region" description="Helical" evidence="1">
    <location>
        <begin position="50"/>
        <end position="75"/>
    </location>
</feature>
<keyword evidence="3" id="KW-1185">Reference proteome</keyword>
<feature type="transmembrane region" description="Helical" evidence="1">
    <location>
        <begin position="16"/>
        <end position="38"/>
    </location>
</feature>
<keyword evidence="1" id="KW-0472">Membrane</keyword>
<gene>
    <name evidence="2" type="ORF">SAMN04487968_108184</name>
</gene>
<organism evidence="2 3">
    <name type="scientific">Nocardioides terrae</name>
    <dbReference type="NCBI Taxonomy" id="574651"/>
    <lineage>
        <taxon>Bacteria</taxon>
        <taxon>Bacillati</taxon>
        <taxon>Actinomycetota</taxon>
        <taxon>Actinomycetes</taxon>
        <taxon>Propionibacteriales</taxon>
        <taxon>Nocardioidaceae</taxon>
        <taxon>Nocardioides</taxon>
    </lineage>
</organism>
<reference evidence="2 3" key="1">
    <citation type="submission" date="2016-10" db="EMBL/GenBank/DDBJ databases">
        <authorList>
            <person name="de Groot N.N."/>
        </authorList>
    </citation>
    <scope>NUCLEOTIDE SEQUENCE [LARGE SCALE GENOMIC DNA]</scope>
    <source>
        <strain evidence="2 3">CGMCC 1.7056</strain>
    </source>
</reference>
<dbReference type="STRING" id="574651.SAMN04487968_108184"/>
<evidence type="ECO:0000313" key="2">
    <source>
        <dbReference type="EMBL" id="SFC60939.1"/>
    </source>
</evidence>
<proteinExistence type="predicted"/>
<evidence type="ECO:0000313" key="3">
    <source>
        <dbReference type="Proteomes" id="UP000198832"/>
    </source>
</evidence>
<keyword evidence="1" id="KW-1133">Transmembrane helix</keyword>
<name>A0A1I1KJJ7_9ACTN</name>
<accession>A0A1I1KJJ7</accession>
<protein>
    <submittedName>
        <fullName evidence="2">Uncharacterized protein</fullName>
    </submittedName>
</protein>
<evidence type="ECO:0000256" key="1">
    <source>
        <dbReference type="SAM" id="Phobius"/>
    </source>
</evidence>
<dbReference type="RefSeq" id="WP_091124225.1">
    <property type="nucleotide sequence ID" value="NZ_FOLB01000008.1"/>
</dbReference>
<keyword evidence="1" id="KW-0812">Transmembrane</keyword>
<dbReference type="AlphaFoldDB" id="A0A1I1KJJ7"/>
<dbReference type="Proteomes" id="UP000198832">
    <property type="component" value="Unassembled WGS sequence"/>
</dbReference>
<dbReference type="EMBL" id="FOLB01000008">
    <property type="protein sequence ID" value="SFC60939.1"/>
    <property type="molecule type" value="Genomic_DNA"/>
</dbReference>
<sequence length="105" mass="10496">MANVGLPAPARGRTTLRVVGVVLLLLGAAAVVAGAVLFGKGALSDDMDAMGRFALIGVLLFGGGGVLAIAGLGMVSAGFHSTAYVPGETLVTDPTALFTDDRRLQ</sequence>